<reference evidence="2" key="1">
    <citation type="journal article" date="2023" name="Mol. Phylogenet. Evol.">
        <title>Genome-scale phylogeny and comparative genomics of the fungal order Sordariales.</title>
        <authorList>
            <person name="Hensen N."/>
            <person name="Bonometti L."/>
            <person name="Westerberg I."/>
            <person name="Brannstrom I.O."/>
            <person name="Guillou S."/>
            <person name="Cros-Aarteil S."/>
            <person name="Calhoun S."/>
            <person name="Haridas S."/>
            <person name="Kuo A."/>
            <person name="Mondo S."/>
            <person name="Pangilinan J."/>
            <person name="Riley R."/>
            <person name="LaButti K."/>
            <person name="Andreopoulos B."/>
            <person name="Lipzen A."/>
            <person name="Chen C."/>
            <person name="Yan M."/>
            <person name="Daum C."/>
            <person name="Ng V."/>
            <person name="Clum A."/>
            <person name="Steindorff A."/>
            <person name="Ohm R.A."/>
            <person name="Martin F."/>
            <person name="Silar P."/>
            <person name="Natvig D.O."/>
            <person name="Lalanne C."/>
            <person name="Gautier V."/>
            <person name="Ament-Velasquez S.L."/>
            <person name="Kruys A."/>
            <person name="Hutchinson M.I."/>
            <person name="Powell A.J."/>
            <person name="Barry K."/>
            <person name="Miller A.N."/>
            <person name="Grigoriev I.V."/>
            <person name="Debuchy R."/>
            <person name="Gladieux P."/>
            <person name="Hiltunen Thoren M."/>
            <person name="Johannesson H."/>
        </authorList>
    </citation>
    <scope>NUCLEOTIDE SEQUENCE</scope>
    <source>
        <strain evidence="2">CBS 103.79</strain>
    </source>
</reference>
<organism evidence="2 3">
    <name type="scientific">Staphylotrichum tortipilum</name>
    <dbReference type="NCBI Taxonomy" id="2831512"/>
    <lineage>
        <taxon>Eukaryota</taxon>
        <taxon>Fungi</taxon>
        <taxon>Dikarya</taxon>
        <taxon>Ascomycota</taxon>
        <taxon>Pezizomycotina</taxon>
        <taxon>Sordariomycetes</taxon>
        <taxon>Sordariomycetidae</taxon>
        <taxon>Sordariales</taxon>
        <taxon>Chaetomiaceae</taxon>
        <taxon>Staphylotrichum</taxon>
    </lineage>
</organism>
<sequence>MPHFVYSPEPAHRGARFAESTSHYQRPSSQVSRRQEPARLDPPDFLFCVALGLVVRSRKRDHKTAAGLEDEISAQLTRAGIANHISSNLATPISSREWSITSELSIRSRPNDHHFGMKLVSPFSFFSKRAEAWQADIRAVLRTLNAHFELTTTHQCFTHVHIAPASGYWELSQAKSLARSALYFERCLDALVPPYRRRSVWAKSNRNNVYFQALSMTECFTQIDAQTSFSGLAARMSWCDADSPTGVALGAQPGVDFQHSTFRWNFVNLNEGGGLGTVAYRQPPGSTSGSEVISWVMLVGCLARLCCGPGGMLQPGEKPKLKSLGEWLIYEAEWSGLPHKSLLKDLVRSAVPVTPTAGTVPGMDADAITIDEDQRLRLKANDRDVASEKYRRLIKHL</sequence>
<feature type="compositionally biased region" description="Polar residues" evidence="1">
    <location>
        <begin position="19"/>
        <end position="32"/>
    </location>
</feature>
<evidence type="ECO:0000313" key="2">
    <source>
        <dbReference type="EMBL" id="KAK3899261.1"/>
    </source>
</evidence>
<comment type="caution">
    <text evidence="2">The sequence shown here is derived from an EMBL/GenBank/DDBJ whole genome shotgun (WGS) entry which is preliminary data.</text>
</comment>
<dbReference type="PANTHER" id="PTHR36847">
    <property type="entry name" value="AMIDOLIGASE ENZYME"/>
    <property type="match status" value="1"/>
</dbReference>
<evidence type="ECO:0000256" key="1">
    <source>
        <dbReference type="SAM" id="MobiDB-lite"/>
    </source>
</evidence>
<dbReference type="Pfam" id="PF12224">
    <property type="entry name" value="Amidoligase_2"/>
    <property type="match status" value="1"/>
</dbReference>
<dbReference type="PANTHER" id="PTHR36847:SF1">
    <property type="entry name" value="AMIDOLIGASE ENZYME"/>
    <property type="match status" value="1"/>
</dbReference>
<protein>
    <recommendedName>
        <fullName evidence="4">Amidoligase enzyme</fullName>
    </recommendedName>
</protein>
<dbReference type="InterPro" id="IPR022025">
    <property type="entry name" value="Amidoligase_2"/>
</dbReference>
<evidence type="ECO:0008006" key="4">
    <source>
        <dbReference type="Google" id="ProtNLM"/>
    </source>
</evidence>
<dbReference type="EMBL" id="MU855810">
    <property type="protein sequence ID" value="KAK3899261.1"/>
    <property type="molecule type" value="Genomic_DNA"/>
</dbReference>
<accession>A0AAN6MFP1</accession>
<name>A0AAN6MFP1_9PEZI</name>
<dbReference type="Proteomes" id="UP001303889">
    <property type="component" value="Unassembled WGS sequence"/>
</dbReference>
<dbReference type="AlphaFoldDB" id="A0AAN6MFP1"/>
<evidence type="ECO:0000313" key="3">
    <source>
        <dbReference type="Proteomes" id="UP001303889"/>
    </source>
</evidence>
<feature type="region of interest" description="Disordered" evidence="1">
    <location>
        <begin position="1"/>
        <end position="37"/>
    </location>
</feature>
<gene>
    <name evidence="2" type="ORF">C8A05DRAFT_37131</name>
</gene>
<reference evidence="2" key="2">
    <citation type="submission" date="2023-05" db="EMBL/GenBank/DDBJ databases">
        <authorList>
            <consortium name="Lawrence Berkeley National Laboratory"/>
            <person name="Steindorff A."/>
            <person name="Hensen N."/>
            <person name="Bonometti L."/>
            <person name="Westerberg I."/>
            <person name="Brannstrom I.O."/>
            <person name="Guillou S."/>
            <person name="Cros-Aarteil S."/>
            <person name="Calhoun S."/>
            <person name="Haridas S."/>
            <person name="Kuo A."/>
            <person name="Mondo S."/>
            <person name="Pangilinan J."/>
            <person name="Riley R."/>
            <person name="Labutti K."/>
            <person name="Andreopoulos B."/>
            <person name="Lipzen A."/>
            <person name="Chen C."/>
            <person name="Yanf M."/>
            <person name="Daum C."/>
            <person name="Ng V."/>
            <person name="Clum A."/>
            <person name="Ohm R."/>
            <person name="Martin F."/>
            <person name="Silar P."/>
            <person name="Natvig D."/>
            <person name="Lalanne C."/>
            <person name="Gautier V."/>
            <person name="Ament-Velasquez S.L."/>
            <person name="Kruys A."/>
            <person name="Hutchinson M.I."/>
            <person name="Powell A.J."/>
            <person name="Barry K."/>
            <person name="Miller A.N."/>
            <person name="Grigoriev I.V."/>
            <person name="Debuchy R."/>
            <person name="Gladieux P."/>
            <person name="Thoren M.H."/>
            <person name="Johannesson H."/>
        </authorList>
    </citation>
    <scope>NUCLEOTIDE SEQUENCE</scope>
    <source>
        <strain evidence="2">CBS 103.79</strain>
    </source>
</reference>
<keyword evidence="3" id="KW-1185">Reference proteome</keyword>
<proteinExistence type="predicted"/>